<dbReference type="PANTHER" id="PTHR24241:SF17">
    <property type="entry name" value="VASOPRESSIN V1A RECEPTOR"/>
    <property type="match status" value="1"/>
</dbReference>
<reference evidence="14" key="5">
    <citation type="submission" date="2025-05" db="UniProtKB">
        <authorList>
            <consortium name="Ensembl"/>
        </authorList>
    </citation>
    <scope>IDENTIFICATION</scope>
</reference>
<dbReference type="KEGG" id="cmk:103179814"/>
<evidence type="ECO:0000313" key="13">
    <source>
        <dbReference type="EMBL" id="BAL63080.1"/>
    </source>
</evidence>
<dbReference type="EMBL" id="AB665985">
    <property type="protein sequence ID" value="BAL63080.1"/>
    <property type="molecule type" value="mRNA"/>
</dbReference>
<dbReference type="InterPro" id="IPR001817">
    <property type="entry name" value="Vasoprsn_rcpt"/>
</dbReference>
<evidence type="ECO:0000256" key="2">
    <source>
        <dbReference type="ARBA" id="ARBA00022475"/>
    </source>
</evidence>
<evidence type="ECO:0000256" key="7">
    <source>
        <dbReference type="ARBA" id="ARBA00023157"/>
    </source>
</evidence>
<dbReference type="PANTHER" id="PTHR24241">
    <property type="entry name" value="NEUROPEPTIDE RECEPTOR-RELATED G-PROTEIN COUPLED RECEPTOR"/>
    <property type="match status" value="1"/>
</dbReference>
<dbReference type="GO" id="GO:0032870">
    <property type="term" value="P:cellular response to hormone stimulus"/>
    <property type="evidence" value="ECO:0007669"/>
    <property type="project" value="TreeGrafter"/>
</dbReference>
<dbReference type="SMART" id="SM01164">
    <property type="entry name" value="DUF1856"/>
    <property type="match status" value="1"/>
</dbReference>
<dbReference type="GO" id="GO:0005886">
    <property type="term" value="C:plasma membrane"/>
    <property type="evidence" value="ECO:0007669"/>
    <property type="project" value="UniProtKB-SubCell"/>
</dbReference>
<reference evidence="13" key="3">
    <citation type="journal article" date="2012" name="Gen. Comp. Endocrinol.">
        <title>The fifth neurohypophysial hormone receptor is structurally related to the V2-type receptor but functionally similar to V1-type receptors.</title>
        <authorList>
            <person name="Yamaguchi Y."/>
            <person name="Kaiya H."/>
            <person name="Konno N."/>
            <person name="Iwata E."/>
            <person name="Miyazato M."/>
            <person name="Uchiyama M."/>
            <person name="Bell J.D."/>
            <person name="Toop T."/>
            <person name="Donald J.A."/>
            <person name="Brenner S."/>
            <person name="Venkatesh B."/>
            <person name="Hyodo S."/>
        </authorList>
    </citation>
    <scope>NUCLEOTIDE SEQUENCE</scope>
</reference>
<keyword evidence="7" id="KW-1015">Disulfide bond</keyword>
<keyword evidence="4 11" id="KW-1133">Transmembrane helix</keyword>
<dbReference type="InterPro" id="IPR000276">
    <property type="entry name" value="GPCR_Rhodpsn"/>
</dbReference>
<evidence type="ECO:0000256" key="9">
    <source>
        <dbReference type="ARBA" id="ARBA00023180"/>
    </source>
</evidence>
<evidence type="ECO:0000256" key="10">
    <source>
        <dbReference type="ARBA" id="ARBA00023224"/>
    </source>
</evidence>
<keyword evidence="3 11" id="KW-0812">Transmembrane</keyword>
<reference evidence="15" key="4">
    <citation type="journal article" date="2014" name="Nature">
        <title>Elephant shark genome provides unique insights into gnathostome evolution.</title>
        <authorList>
            <consortium name="International Elephant Shark Genome Sequencing Consortium"/>
            <person name="Venkatesh B."/>
            <person name="Lee A.P."/>
            <person name="Ravi V."/>
            <person name="Maurya A.K."/>
            <person name="Lian M.M."/>
            <person name="Swann J.B."/>
            <person name="Ohta Y."/>
            <person name="Flajnik M.F."/>
            <person name="Sutoh Y."/>
            <person name="Kasahara M."/>
            <person name="Hoon S."/>
            <person name="Gangu V."/>
            <person name="Roy S.W."/>
            <person name="Irimia M."/>
            <person name="Korzh V."/>
            <person name="Kondrychyn I."/>
            <person name="Lim Z.W."/>
            <person name="Tay B.H."/>
            <person name="Tohari S."/>
            <person name="Kong K.W."/>
            <person name="Ho S."/>
            <person name="Lorente-Galdos B."/>
            <person name="Quilez J."/>
            <person name="Marques-Bonet T."/>
            <person name="Raney B.J."/>
            <person name="Ingham P.W."/>
            <person name="Tay A."/>
            <person name="Hillier L.W."/>
            <person name="Minx P."/>
            <person name="Boehm T."/>
            <person name="Wilson R.K."/>
            <person name="Brenner S."/>
            <person name="Warren W.C."/>
        </authorList>
    </citation>
    <scope>NUCLEOTIDE SEQUENCE [LARGE SCALE GENOMIC DNA]</scope>
</reference>
<feature type="transmembrane region" description="Helical" evidence="11">
    <location>
        <begin position="286"/>
        <end position="308"/>
    </location>
</feature>
<dbReference type="PROSITE" id="PS00237">
    <property type="entry name" value="G_PROTEIN_RECEP_F1_1"/>
    <property type="match status" value="1"/>
</dbReference>
<dbReference type="GO" id="GO:0045907">
    <property type="term" value="P:positive regulation of vasoconstriction"/>
    <property type="evidence" value="ECO:0007669"/>
    <property type="project" value="TreeGrafter"/>
</dbReference>
<dbReference type="GO" id="GO:0001992">
    <property type="term" value="P:regulation of systemic arterial blood pressure by vasopressin"/>
    <property type="evidence" value="ECO:0007669"/>
    <property type="project" value="TreeGrafter"/>
</dbReference>
<keyword evidence="5 11" id="KW-0297">G-protein coupled receptor</keyword>
<keyword evidence="15" id="KW-1185">Reference proteome</keyword>
<keyword evidence="2" id="KW-1003">Cell membrane</keyword>
<feature type="transmembrane region" description="Helical" evidence="11">
    <location>
        <begin position="52"/>
        <end position="74"/>
    </location>
</feature>
<comment type="similarity">
    <text evidence="11">Belongs to the G-protein coupled receptor 1 family. Vasopressin/oxytocin receptor subfamily.</text>
</comment>
<gene>
    <name evidence="13" type="primary">V1aR</name>
    <name evidence="14" type="synonym">avpr1aa</name>
</gene>
<keyword evidence="8 11" id="KW-0675">Receptor</keyword>
<dbReference type="FunFam" id="1.20.1070.10:FF:000094">
    <property type="entry name" value="Vasopressin V1a receptor"/>
    <property type="match status" value="1"/>
</dbReference>
<accession>H3K0J2</accession>
<evidence type="ECO:0000256" key="3">
    <source>
        <dbReference type="ARBA" id="ARBA00022692"/>
    </source>
</evidence>
<dbReference type="AlphaFoldDB" id="H3K0J2"/>
<feature type="transmembrane region" description="Helical" evidence="11">
    <location>
        <begin position="86"/>
        <end position="107"/>
    </location>
</feature>
<feature type="transmembrane region" description="Helical" evidence="11">
    <location>
        <begin position="165"/>
        <end position="186"/>
    </location>
</feature>
<evidence type="ECO:0000313" key="15">
    <source>
        <dbReference type="Proteomes" id="UP000314986"/>
    </source>
</evidence>
<keyword evidence="6 11" id="KW-0472">Membrane</keyword>
<dbReference type="Pfam" id="PF08983">
    <property type="entry name" value="V1R_C"/>
    <property type="match status" value="1"/>
</dbReference>
<evidence type="ECO:0000256" key="8">
    <source>
        <dbReference type="ARBA" id="ARBA00023170"/>
    </source>
</evidence>
<evidence type="ECO:0000256" key="6">
    <source>
        <dbReference type="ARBA" id="ARBA00023136"/>
    </source>
</evidence>
<dbReference type="InterPro" id="IPR015076">
    <property type="entry name" value="V1R_C"/>
</dbReference>
<dbReference type="InterPro" id="IPR001224">
    <property type="entry name" value="Vprs_V1A_rcpt"/>
</dbReference>
<dbReference type="Gene3D" id="1.20.1070.10">
    <property type="entry name" value="Rhodopsin 7-helix transmembrane proteins"/>
    <property type="match status" value="1"/>
</dbReference>
<dbReference type="OMA" id="MIGATWA"/>
<dbReference type="PRINTS" id="PR00237">
    <property type="entry name" value="GPCRRHODOPSN"/>
</dbReference>
<feature type="domain" description="G-protein coupled receptors family 1 profile" evidence="12">
    <location>
        <begin position="65"/>
        <end position="340"/>
    </location>
</feature>
<dbReference type="SUPFAM" id="SSF81321">
    <property type="entry name" value="Family A G protein-coupled receptor-like"/>
    <property type="match status" value="1"/>
</dbReference>
<dbReference type="GO" id="GO:0005000">
    <property type="term" value="F:vasopressin receptor activity"/>
    <property type="evidence" value="ECO:0007669"/>
    <property type="project" value="InterPro"/>
</dbReference>
<dbReference type="PRINTS" id="PR00752">
    <property type="entry name" value="VASOPRSNV1AR"/>
</dbReference>
<reference evidence="15" key="1">
    <citation type="journal article" date="2006" name="Science">
        <title>Ancient noncoding elements conserved in the human genome.</title>
        <authorList>
            <person name="Venkatesh B."/>
            <person name="Kirkness E.F."/>
            <person name="Loh Y.H."/>
            <person name="Halpern A.L."/>
            <person name="Lee A.P."/>
            <person name="Johnson J."/>
            <person name="Dandona N."/>
            <person name="Viswanathan L.D."/>
            <person name="Tay A."/>
            <person name="Venter J.C."/>
            <person name="Strausberg R.L."/>
            <person name="Brenner S."/>
        </authorList>
    </citation>
    <scope>NUCLEOTIDE SEQUENCE [LARGE SCALE GENOMIC DNA]</scope>
</reference>
<dbReference type="SMART" id="SM01381">
    <property type="entry name" value="7TM_GPCR_Srsx"/>
    <property type="match status" value="1"/>
</dbReference>
<dbReference type="Proteomes" id="UP000314986">
    <property type="component" value="Unassembled WGS sequence"/>
</dbReference>
<dbReference type="CTD" id="571591"/>
<evidence type="ECO:0000256" key="4">
    <source>
        <dbReference type="ARBA" id="ARBA00022989"/>
    </source>
</evidence>
<dbReference type="PROSITE" id="PS50262">
    <property type="entry name" value="G_PROTEIN_RECEP_F1_2"/>
    <property type="match status" value="1"/>
</dbReference>
<evidence type="ECO:0000259" key="12">
    <source>
        <dbReference type="PROSITE" id="PS50262"/>
    </source>
</evidence>
<evidence type="ECO:0000256" key="11">
    <source>
        <dbReference type="RuleBase" id="RU046427"/>
    </source>
</evidence>
<dbReference type="OrthoDB" id="6435638at2759"/>
<dbReference type="InterPro" id="IPR017452">
    <property type="entry name" value="GPCR_Rhodpsn_7TM"/>
</dbReference>
<feature type="transmembrane region" description="Helical" evidence="11">
    <location>
        <begin position="213"/>
        <end position="238"/>
    </location>
</feature>
<reference evidence="15" key="2">
    <citation type="journal article" date="2007" name="PLoS Biol.">
        <title>Survey sequencing and comparative analysis of the elephant shark (Callorhinchus milii) genome.</title>
        <authorList>
            <person name="Venkatesh B."/>
            <person name="Kirkness E.F."/>
            <person name="Loh Y.H."/>
            <person name="Halpern A.L."/>
            <person name="Lee A.P."/>
            <person name="Johnson J."/>
            <person name="Dandona N."/>
            <person name="Viswanathan L.D."/>
            <person name="Tay A."/>
            <person name="Venter J.C."/>
            <person name="Strausberg R.L."/>
            <person name="Brenner S."/>
        </authorList>
    </citation>
    <scope>NUCLEOTIDE SEQUENCE [LARGE SCALE GENOMIC DNA]</scope>
</reference>
<dbReference type="PRINTS" id="PR00896">
    <property type="entry name" value="VASOPRESSINR"/>
</dbReference>
<dbReference type="STRING" id="7868.ENSCMIP00000016471"/>
<keyword evidence="9 11" id="KW-0325">Glycoprotein</keyword>
<protein>
    <submittedName>
        <fullName evidence="14">Arginine vasopressin receptor 1Aa</fullName>
    </submittedName>
    <submittedName>
        <fullName evidence="13">Vasotocin receptor type 1a</fullName>
    </submittedName>
</protein>
<dbReference type="Pfam" id="PF00001">
    <property type="entry name" value="7tm_1"/>
    <property type="match status" value="1"/>
</dbReference>
<comment type="subcellular location">
    <subcellularLocation>
        <location evidence="1 11">Cell membrane</location>
        <topology evidence="1 11">Multi-pass membrane protein</topology>
    </subcellularLocation>
</comment>
<feature type="transmembrane region" description="Helical" evidence="11">
    <location>
        <begin position="127"/>
        <end position="144"/>
    </location>
</feature>
<dbReference type="GO" id="GO:0042277">
    <property type="term" value="F:peptide binding"/>
    <property type="evidence" value="ECO:0007669"/>
    <property type="project" value="TreeGrafter"/>
</dbReference>
<dbReference type="Ensembl" id="ENSCMIT00000016802.1">
    <property type="protein sequence ID" value="ENSCMIP00000016471.1"/>
    <property type="gene ID" value="ENSCMIG00000007935.1"/>
</dbReference>
<evidence type="ECO:0000256" key="1">
    <source>
        <dbReference type="ARBA" id="ARBA00004651"/>
    </source>
</evidence>
<name>H3K0J2_CALMI</name>
<organism evidence="13">
    <name type="scientific">Callorhinchus milii</name>
    <name type="common">Ghost shark</name>
    <dbReference type="NCBI Taxonomy" id="7868"/>
    <lineage>
        <taxon>Eukaryota</taxon>
        <taxon>Metazoa</taxon>
        <taxon>Chordata</taxon>
        <taxon>Craniata</taxon>
        <taxon>Vertebrata</taxon>
        <taxon>Chondrichthyes</taxon>
        <taxon>Holocephali</taxon>
        <taxon>Chimaeriformes</taxon>
        <taxon>Callorhinchidae</taxon>
        <taxon>Callorhinchus</taxon>
    </lineage>
</organism>
<sequence>MGVTETSGWDWGIWNFTRAGVSLSRLQNESFTKSRNKTDPFGRNENLAKTEISVLGIIFLVAVIGNLSVLMALYKTKKKMSRMHLFIKHLSVADLVVAVFQVLPQFIWDITYRFNGPDFLCRIVKHLQVLGMFASTYMMVMMSVDRYIAICHPLKTLQQATKRSYLMIITTWMGSFILSAPQSFIFSLSEIETGSGVYDCWANFILPWGIKAYITWITVSVFIIPVLTLAACYICVCYNISKNVKYKTTNNSSESAVKNGLITSGVNVSNVKTISKAKIRTVKMTLVIVLAYIVCWAPFFSVQMWSVWDQKAPKDDSTDTAFTLTMLLASLNSCCNPWIYMFFSGHLLSDVSKFFPCCHKFTQSLKKEDSDSITKRHTLLTRLSHRSSTLSSCNWKDTETSPQLLRFIPIET</sequence>
<dbReference type="GeneID" id="103179814"/>
<dbReference type="RefSeq" id="NP_001279167.1">
    <property type="nucleotide sequence ID" value="NM_001292238.1"/>
</dbReference>
<feature type="transmembrane region" description="Helical" evidence="11">
    <location>
        <begin position="320"/>
        <end position="343"/>
    </location>
</feature>
<dbReference type="CDD" id="cd15385">
    <property type="entry name" value="7tmA_V1aR"/>
    <property type="match status" value="1"/>
</dbReference>
<evidence type="ECO:0000313" key="14">
    <source>
        <dbReference type="Ensembl" id="ENSCMIP00000016471.1"/>
    </source>
</evidence>
<keyword evidence="10 11" id="KW-0807">Transducer</keyword>
<evidence type="ECO:0000256" key="5">
    <source>
        <dbReference type="ARBA" id="ARBA00023040"/>
    </source>
</evidence>
<dbReference type="GeneTree" id="ENSGT01050000244882"/>
<proteinExistence type="evidence at transcript level"/>